<protein>
    <recommendedName>
        <fullName evidence="2">MIF4G domain-containing protein</fullName>
    </recommendedName>
</protein>
<name>A0ABR2JYU4_9EUKA</name>
<dbReference type="Gene3D" id="1.25.40.180">
    <property type="match status" value="1"/>
</dbReference>
<feature type="compositionally biased region" description="Polar residues" evidence="1">
    <location>
        <begin position="467"/>
        <end position="479"/>
    </location>
</feature>
<feature type="compositionally biased region" description="Low complexity" evidence="1">
    <location>
        <begin position="197"/>
        <end position="206"/>
    </location>
</feature>
<organism evidence="3 4">
    <name type="scientific">Tritrichomonas musculus</name>
    <dbReference type="NCBI Taxonomy" id="1915356"/>
    <lineage>
        <taxon>Eukaryota</taxon>
        <taxon>Metamonada</taxon>
        <taxon>Parabasalia</taxon>
        <taxon>Tritrichomonadida</taxon>
        <taxon>Tritrichomonadidae</taxon>
        <taxon>Tritrichomonas</taxon>
    </lineage>
</organism>
<sequence>MNQKTSTISFQRQPQPSQPQQNLPPVPPPQQTPEITQPSQDSLNIRTQHSLEYTFTSKNHYGNQTSHRFPAQRTLSDKISIQKSTPIIEKPKDGGALLFKRGDQQITIEKRLQPQKSLQDNPSISIQKPFSIQKPKRDKNPIIFTRPKLSFSELLSEWKKLDENENFSPFQIRSKGYIILKNYVFETDRGPQSSPVRSSRGRQNQGRGKRPQFTHSPSVATLVELNSNRFISTQLEKNIGEWDDTSDEAFKININQILNRLTPKNMDQSLTEIKDQISIVSKSAPKQGKKNMSSKEREQFVAKTLVDKATKEQSFSDLYAQFTAKCSPDFIEKIIELNHSTINDSIVNPGSESDELSSLMCNGSAKFFASLACMNLVPDESFFDIVISLLNELKDKENPHSYHIEMLNSFYLNITPEISEKIDDNLYDEFWNVIDDLMHMATLKKRLYFLLLDITEKHDNMREHQDGSQNNNKASANEQFSKENMSKVRGAFSSYLESYTLPDIDLKSSSFFYAAMDIFPDQSKYYFDFCQFICSVLKSMHSQKNDNARVLIDRVQKFRDQNIEDECPNIWANISTLINMLLLEDLLILDKANDIHKKFPEPVWDFCNSMKWYLYDFHDFREAIHVDSRWPLELYDALKMPEKIDNINMNNFPMSRLICVALIRTLYQKFKDFDTINLHTFARWKPELALAARRHPDTFRSEIEILLTDFEMKKTVDQFIEYCNKET</sequence>
<evidence type="ECO:0000256" key="1">
    <source>
        <dbReference type="SAM" id="MobiDB-lite"/>
    </source>
</evidence>
<keyword evidence="4" id="KW-1185">Reference proteome</keyword>
<reference evidence="3 4" key="1">
    <citation type="submission" date="2024-04" db="EMBL/GenBank/DDBJ databases">
        <title>Tritrichomonas musculus Genome.</title>
        <authorList>
            <person name="Alves-Ferreira E."/>
            <person name="Grigg M."/>
            <person name="Lorenzi H."/>
            <person name="Galac M."/>
        </authorList>
    </citation>
    <scope>NUCLEOTIDE SEQUENCE [LARGE SCALE GENOMIC DNA]</scope>
    <source>
        <strain evidence="3 4">EAF2021</strain>
    </source>
</reference>
<feature type="domain" description="MIF4G" evidence="2">
    <location>
        <begin position="255"/>
        <end position="456"/>
    </location>
</feature>
<dbReference type="InterPro" id="IPR016024">
    <property type="entry name" value="ARM-type_fold"/>
</dbReference>
<feature type="compositionally biased region" description="Polar residues" evidence="1">
    <location>
        <begin position="1"/>
        <end position="10"/>
    </location>
</feature>
<proteinExistence type="predicted"/>
<dbReference type="Pfam" id="PF02854">
    <property type="entry name" value="MIF4G"/>
    <property type="match status" value="1"/>
</dbReference>
<dbReference type="EMBL" id="JAPFFF010000008">
    <property type="protein sequence ID" value="KAK8884035.1"/>
    <property type="molecule type" value="Genomic_DNA"/>
</dbReference>
<feature type="region of interest" description="Disordered" evidence="1">
    <location>
        <begin position="189"/>
        <end position="218"/>
    </location>
</feature>
<dbReference type="SUPFAM" id="SSF48371">
    <property type="entry name" value="ARM repeat"/>
    <property type="match status" value="1"/>
</dbReference>
<feature type="compositionally biased region" description="Low complexity" evidence="1">
    <location>
        <begin position="11"/>
        <end position="21"/>
    </location>
</feature>
<evidence type="ECO:0000313" key="3">
    <source>
        <dbReference type="EMBL" id="KAK8884035.1"/>
    </source>
</evidence>
<comment type="caution">
    <text evidence="3">The sequence shown here is derived from an EMBL/GenBank/DDBJ whole genome shotgun (WGS) entry which is preliminary data.</text>
</comment>
<dbReference type="Proteomes" id="UP001470230">
    <property type="component" value="Unassembled WGS sequence"/>
</dbReference>
<dbReference type="InterPro" id="IPR003890">
    <property type="entry name" value="MIF4G-like_typ-3"/>
</dbReference>
<feature type="region of interest" description="Disordered" evidence="1">
    <location>
        <begin position="1"/>
        <end position="45"/>
    </location>
</feature>
<feature type="compositionally biased region" description="Pro residues" evidence="1">
    <location>
        <begin position="22"/>
        <end position="31"/>
    </location>
</feature>
<feature type="region of interest" description="Disordered" evidence="1">
    <location>
        <begin position="462"/>
        <end position="482"/>
    </location>
</feature>
<evidence type="ECO:0000259" key="2">
    <source>
        <dbReference type="Pfam" id="PF02854"/>
    </source>
</evidence>
<evidence type="ECO:0000313" key="4">
    <source>
        <dbReference type="Proteomes" id="UP001470230"/>
    </source>
</evidence>
<accession>A0ABR2JYU4</accession>
<gene>
    <name evidence="3" type="ORF">M9Y10_043138</name>
</gene>